<sequence>MTATGNFTCFVLIACTKPLIPNVLSKAIPKMILLELFMSNVLNFGIDTHTLNSKYQEVKKLEDLRVVART</sequence>
<comment type="caution">
    <text evidence="1">The sequence shown here is derived from an EMBL/GenBank/DDBJ whole genome shotgun (WGS) entry which is preliminary data.</text>
</comment>
<dbReference type="EMBL" id="BDQK01000018">
    <property type="protein sequence ID" value="GBF82937.1"/>
    <property type="molecule type" value="Genomic_DNA"/>
</dbReference>
<dbReference type="AlphaFoldDB" id="A0A401INX9"/>
<evidence type="ECO:0000313" key="2">
    <source>
        <dbReference type="Proteomes" id="UP000287247"/>
    </source>
</evidence>
<proteinExistence type="predicted"/>
<name>A0A401INX9_APHSA</name>
<keyword evidence="2" id="KW-1185">Reference proteome</keyword>
<gene>
    <name evidence="1" type="ORF">AsFPU1_4371</name>
</gene>
<organism evidence="1 2">
    <name type="scientific">Aphanothece sacrum FPU1</name>
    <dbReference type="NCBI Taxonomy" id="1920663"/>
    <lineage>
        <taxon>Bacteria</taxon>
        <taxon>Bacillati</taxon>
        <taxon>Cyanobacteriota</taxon>
        <taxon>Cyanophyceae</taxon>
        <taxon>Oscillatoriophycideae</taxon>
        <taxon>Chroococcales</taxon>
        <taxon>Aphanothecaceae</taxon>
        <taxon>Aphanothece</taxon>
    </lineage>
</organism>
<evidence type="ECO:0000313" key="1">
    <source>
        <dbReference type="EMBL" id="GBF82937.1"/>
    </source>
</evidence>
<reference evidence="2" key="1">
    <citation type="submission" date="2017-05" db="EMBL/GenBank/DDBJ databases">
        <title>Physiological properties and genetic analysis related to exopolysaccharide production of fresh-water unicellular cyanobacterium Aphanothece sacrum, Suizenji Nori, that has been cultured as a food source in Japan.</title>
        <authorList>
            <person name="Kanesaki Y."/>
            <person name="Yoshikawa S."/>
            <person name="Ohki K."/>
        </authorList>
    </citation>
    <scope>NUCLEOTIDE SEQUENCE [LARGE SCALE GENOMIC DNA]</scope>
    <source>
        <strain evidence="2">FPU1</strain>
    </source>
</reference>
<accession>A0A401INX9</accession>
<dbReference type="Proteomes" id="UP000287247">
    <property type="component" value="Unassembled WGS sequence"/>
</dbReference>
<protein>
    <submittedName>
        <fullName evidence="1">Uncharacterized protein</fullName>
    </submittedName>
</protein>